<dbReference type="GO" id="GO:0022857">
    <property type="term" value="F:transmembrane transporter activity"/>
    <property type="evidence" value="ECO:0007669"/>
    <property type="project" value="InterPro"/>
</dbReference>
<comment type="catalytic activity">
    <reaction evidence="2">
        <text>L-lysyl-L-alanine(out) = L-lysyl-L-alanine(in)</text>
        <dbReference type="Rhea" id="RHEA:79399"/>
        <dbReference type="ChEBI" id="CHEBI:229954"/>
    </reaction>
</comment>
<feature type="transmembrane region" description="Helical" evidence="19">
    <location>
        <begin position="383"/>
        <end position="404"/>
    </location>
</feature>
<feature type="transmembrane region" description="Helical" evidence="19">
    <location>
        <begin position="45"/>
        <end position="65"/>
    </location>
</feature>
<feature type="transmembrane region" description="Helical" evidence="19">
    <location>
        <begin position="314"/>
        <end position="340"/>
    </location>
</feature>
<evidence type="ECO:0000256" key="9">
    <source>
        <dbReference type="ARBA" id="ARBA00044899"/>
    </source>
</evidence>
<keyword evidence="19" id="KW-0812">Transmembrane</keyword>
<dbReference type="Proteomes" id="UP000770015">
    <property type="component" value="Unassembled WGS sequence"/>
</dbReference>
<evidence type="ECO:0000256" key="18">
    <source>
        <dbReference type="ARBA" id="ARBA00046376"/>
    </source>
</evidence>
<keyword evidence="22" id="KW-1185">Reference proteome</keyword>
<dbReference type="Pfam" id="PF07690">
    <property type="entry name" value="MFS_1"/>
    <property type="match status" value="1"/>
</dbReference>
<keyword evidence="20" id="KW-0732">Signal</keyword>
<comment type="caution">
    <text evidence="21">The sequence shown here is derived from an EMBL/GenBank/DDBJ whole genome shotgun (WGS) entry which is preliminary data.</text>
</comment>
<comment type="catalytic activity">
    <reaction evidence="14">
        <text>L-lysyl-glycine(out) = L-lysyl-glycine(in)</text>
        <dbReference type="Rhea" id="RHEA:79407"/>
        <dbReference type="ChEBI" id="CHEBI:191202"/>
    </reaction>
</comment>
<dbReference type="PANTHER" id="PTHR23512:SF12">
    <property type="entry name" value="TRANSPORTER, PUTATIVE (AFU_ORTHOLOGUE AFUA_4G00260)-RELATED"/>
    <property type="match status" value="1"/>
</dbReference>
<comment type="subcellular location">
    <subcellularLocation>
        <location evidence="1">Membrane</location>
        <topology evidence="1">Multi-pass membrane protein</topology>
    </subcellularLocation>
</comment>
<feature type="transmembrane region" description="Helical" evidence="19">
    <location>
        <begin position="72"/>
        <end position="91"/>
    </location>
</feature>
<evidence type="ECO:0000256" key="1">
    <source>
        <dbReference type="ARBA" id="ARBA00004141"/>
    </source>
</evidence>
<evidence type="ECO:0000256" key="3">
    <source>
        <dbReference type="ARBA" id="ARBA00044878"/>
    </source>
</evidence>
<comment type="catalytic activity">
    <reaction evidence="10">
        <text>L-lysyl-L-lysine(out) = L-lysyl-L-lysine(in)</text>
        <dbReference type="Rhea" id="RHEA:79403"/>
        <dbReference type="ChEBI" id="CHEBI:229956"/>
    </reaction>
</comment>
<protein>
    <recommendedName>
        <fullName evidence="15">Lysosomal dipeptide transporter MFSD1</fullName>
    </recommendedName>
    <alternativeName>
        <fullName evidence="16">Major facilitator superfamily domain-containing protein 1</fullName>
    </alternativeName>
</protein>
<gene>
    <name evidence="21" type="ORF">F5X68DRAFT_252129</name>
</gene>
<dbReference type="SUPFAM" id="SSF103473">
    <property type="entry name" value="MFS general substrate transporter"/>
    <property type="match status" value="1"/>
</dbReference>
<dbReference type="Gene3D" id="1.20.1250.20">
    <property type="entry name" value="MFS general substrate transporter like domains"/>
    <property type="match status" value="2"/>
</dbReference>
<evidence type="ECO:0000256" key="13">
    <source>
        <dbReference type="ARBA" id="ARBA00044919"/>
    </source>
</evidence>
<accession>A0A9P9A4I1</accession>
<feature type="chain" id="PRO_5040497945" description="Lysosomal dipeptide transporter MFSD1" evidence="20">
    <location>
        <begin position="22"/>
        <end position="465"/>
    </location>
</feature>
<evidence type="ECO:0000313" key="21">
    <source>
        <dbReference type="EMBL" id="KAH6661798.1"/>
    </source>
</evidence>
<comment type="catalytic activity">
    <reaction evidence="5">
        <text>L-alpha-aminoacyl-L-histidine(out) = L-alpha-aminoacyl-L-histidine(in)</text>
        <dbReference type="Rhea" id="RHEA:79375"/>
        <dbReference type="ChEBI" id="CHEBI:229967"/>
    </reaction>
</comment>
<dbReference type="InterPro" id="IPR052187">
    <property type="entry name" value="MFSD1"/>
</dbReference>
<feature type="transmembrane region" description="Helical" evidence="19">
    <location>
        <begin position="97"/>
        <end position="118"/>
    </location>
</feature>
<feature type="signal peptide" evidence="20">
    <location>
        <begin position="1"/>
        <end position="21"/>
    </location>
</feature>
<proteinExistence type="predicted"/>
<comment type="catalytic activity">
    <reaction evidence="9">
        <text>L-arginyl-L-alpha-amino acid(out) = L-arginyl-L-alpha-amino acid(in)</text>
        <dbReference type="Rhea" id="RHEA:79371"/>
        <dbReference type="ChEBI" id="CHEBI:84315"/>
    </reaction>
</comment>
<organism evidence="21 22">
    <name type="scientific">Plectosphaerella plurivora</name>
    <dbReference type="NCBI Taxonomy" id="936078"/>
    <lineage>
        <taxon>Eukaryota</taxon>
        <taxon>Fungi</taxon>
        <taxon>Dikarya</taxon>
        <taxon>Ascomycota</taxon>
        <taxon>Pezizomycotina</taxon>
        <taxon>Sordariomycetes</taxon>
        <taxon>Hypocreomycetidae</taxon>
        <taxon>Glomerellales</taxon>
        <taxon>Plectosphaerellaceae</taxon>
        <taxon>Plectosphaerella</taxon>
    </lineage>
</organism>
<feature type="transmembrane region" description="Helical" evidence="19">
    <location>
        <begin position="245"/>
        <end position="266"/>
    </location>
</feature>
<dbReference type="InterPro" id="IPR011701">
    <property type="entry name" value="MFS"/>
</dbReference>
<dbReference type="OrthoDB" id="424834at2759"/>
<sequence>MAWKLTALVCGLMLSWGSSFSENTLGPLKSTLINQLDITNAQYGAISAATSLVNSILPIIGGYALDYYGVEWGSMICSVAIFIGAVVSAAGSNQDTFGLVLAGRIIMGFGSTIIETCTSKILAHWFQHRGLGLVYGLDLSIGKLVVLAAKATAIPMRDATDFWGWALWIPAIVCFANLLQNIFYVWWVRSQPEWTRMPTGKQRALEMSRRAVAIHAQVEADDDAPRTDRFAGLPDLRTLLRVPRFFWLVVCTQILQAGTLAGYTSAIQQVIPVVCAPLVGSFFDFFGHRMVFVSITSVIWILVYCLIGFTHVNALGAMVIASVASTMNALPFLASIPLMVPSQLELGLVFGIWKSFNNSGSVVVDMIAGRLQDITPGQTYERVVGFFVAVKALEFCLGLFYGVLDRRYLAGILTMSEKKRHIMEDESKLGKPIGRKPSKVFSITGLSLLTSLVIVAWVLFIRYSI</sequence>
<dbReference type="GO" id="GO:0016020">
    <property type="term" value="C:membrane"/>
    <property type="evidence" value="ECO:0007669"/>
    <property type="project" value="UniProtKB-SubCell"/>
</dbReference>
<keyword evidence="19" id="KW-0472">Membrane</keyword>
<comment type="function">
    <text evidence="17">Lysosomal dipeptide uniporter that selectively exports lysine, arginine or histidine-containing dipeptides with a net positive charge from the lysosome lumen into the cytosol. Could play a role in a specific type of protein O-glycosylation indirectly regulating macrophages migration and tissue invasion. Also essential for liver homeostasis.</text>
</comment>
<evidence type="ECO:0000256" key="11">
    <source>
        <dbReference type="ARBA" id="ARBA00044903"/>
    </source>
</evidence>
<comment type="catalytic activity">
    <reaction evidence="11">
        <text>L-arginyl-glycine(out) = L-arginyl-glycine(in)</text>
        <dbReference type="Rhea" id="RHEA:79391"/>
        <dbReference type="ChEBI" id="CHEBI:229955"/>
    </reaction>
</comment>
<comment type="catalytic activity">
    <reaction evidence="7">
        <text>L-alpha-aminoacyl-L-lysine(out) = L-alpha-aminoacyl-L-lysine(in)</text>
        <dbReference type="Rhea" id="RHEA:79383"/>
        <dbReference type="ChEBI" id="CHEBI:229966"/>
    </reaction>
</comment>
<reference evidence="21" key="1">
    <citation type="journal article" date="2021" name="Nat. Commun.">
        <title>Genetic determinants of endophytism in the Arabidopsis root mycobiome.</title>
        <authorList>
            <person name="Mesny F."/>
            <person name="Miyauchi S."/>
            <person name="Thiergart T."/>
            <person name="Pickel B."/>
            <person name="Atanasova L."/>
            <person name="Karlsson M."/>
            <person name="Huettel B."/>
            <person name="Barry K.W."/>
            <person name="Haridas S."/>
            <person name="Chen C."/>
            <person name="Bauer D."/>
            <person name="Andreopoulos W."/>
            <person name="Pangilinan J."/>
            <person name="LaButti K."/>
            <person name="Riley R."/>
            <person name="Lipzen A."/>
            <person name="Clum A."/>
            <person name="Drula E."/>
            <person name="Henrissat B."/>
            <person name="Kohler A."/>
            <person name="Grigoriev I.V."/>
            <person name="Martin F.M."/>
            <person name="Hacquard S."/>
        </authorList>
    </citation>
    <scope>NUCLEOTIDE SEQUENCE</scope>
    <source>
        <strain evidence="21">MPI-SDFR-AT-0117</strain>
    </source>
</reference>
<evidence type="ECO:0000256" key="19">
    <source>
        <dbReference type="SAM" id="Phobius"/>
    </source>
</evidence>
<evidence type="ECO:0000256" key="10">
    <source>
        <dbReference type="ARBA" id="ARBA00044900"/>
    </source>
</evidence>
<feature type="transmembrane region" description="Helical" evidence="19">
    <location>
        <begin position="286"/>
        <end position="307"/>
    </location>
</feature>
<evidence type="ECO:0000256" key="7">
    <source>
        <dbReference type="ARBA" id="ARBA00044893"/>
    </source>
</evidence>
<comment type="catalytic activity">
    <reaction evidence="8">
        <text>L-aspartyl-L-lysine(out) = L-aspartyl-L-lysine(in)</text>
        <dbReference type="Rhea" id="RHEA:79411"/>
        <dbReference type="ChEBI" id="CHEBI:229953"/>
    </reaction>
</comment>
<comment type="catalytic activity">
    <reaction evidence="6">
        <text>L-lysyl-L-alpha-amino acid(out) = L-lysyl-L-alpha-amino acid(in)</text>
        <dbReference type="Rhea" id="RHEA:79387"/>
        <dbReference type="ChEBI" id="CHEBI:229965"/>
    </reaction>
</comment>
<evidence type="ECO:0000256" key="6">
    <source>
        <dbReference type="ARBA" id="ARBA00044891"/>
    </source>
</evidence>
<evidence type="ECO:0000256" key="16">
    <source>
        <dbReference type="ARBA" id="ARBA00045018"/>
    </source>
</evidence>
<evidence type="ECO:0000256" key="8">
    <source>
        <dbReference type="ARBA" id="ARBA00044898"/>
    </source>
</evidence>
<dbReference type="InterPro" id="IPR036259">
    <property type="entry name" value="MFS_trans_sf"/>
</dbReference>
<dbReference type="EMBL" id="JAGSXJ010000049">
    <property type="protein sequence ID" value="KAH6661798.1"/>
    <property type="molecule type" value="Genomic_DNA"/>
</dbReference>
<evidence type="ECO:0000313" key="22">
    <source>
        <dbReference type="Proteomes" id="UP000770015"/>
    </source>
</evidence>
<evidence type="ECO:0000256" key="20">
    <source>
        <dbReference type="SAM" id="SignalP"/>
    </source>
</evidence>
<comment type="catalytic activity">
    <reaction evidence="4">
        <text>L-alpha-aminoacyl-L-arginine(out) = L-alpha-aminoacyl-L-arginine(in)</text>
        <dbReference type="Rhea" id="RHEA:79367"/>
        <dbReference type="ChEBI" id="CHEBI:229968"/>
    </reaction>
</comment>
<feature type="transmembrane region" description="Helical" evidence="19">
    <location>
        <begin position="440"/>
        <end position="460"/>
    </location>
</feature>
<comment type="catalytic activity">
    <reaction evidence="12">
        <text>L-histidyl-L-alpha-amino acid(out) = L-histidyl-L-alpha-amino acid(in)</text>
        <dbReference type="Rhea" id="RHEA:79379"/>
        <dbReference type="ChEBI" id="CHEBI:229964"/>
    </reaction>
</comment>
<keyword evidence="19" id="KW-1133">Transmembrane helix</keyword>
<name>A0A9P9A4I1_9PEZI</name>
<evidence type="ECO:0000256" key="17">
    <source>
        <dbReference type="ARBA" id="ARBA00045709"/>
    </source>
</evidence>
<evidence type="ECO:0000256" key="4">
    <source>
        <dbReference type="ARBA" id="ARBA00044881"/>
    </source>
</evidence>
<feature type="transmembrane region" description="Helical" evidence="19">
    <location>
        <begin position="165"/>
        <end position="187"/>
    </location>
</feature>
<evidence type="ECO:0000256" key="12">
    <source>
        <dbReference type="ARBA" id="ARBA00044912"/>
    </source>
</evidence>
<evidence type="ECO:0000256" key="15">
    <source>
        <dbReference type="ARBA" id="ARBA00044985"/>
    </source>
</evidence>
<evidence type="ECO:0000256" key="2">
    <source>
        <dbReference type="ARBA" id="ARBA00044876"/>
    </source>
</evidence>
<comment type="subunit">
    <text evidence="18">Homodimer. Interacts with lysosomal protein GLMP (via lumenal domain); the interaction starts while both proteins are still in the endoplasmic reticulum and is required for stabilization of MFSD1 in lysosomes but has no direct effect on its targeting to lysosomes or transporter activity.</text>
</comment>
<evidence type="ECO:0000256" key="5">
    <source>
        <dbReference type="ARBA" id="ARBA00044884"/>
    </source>
</evidence>
<dbReference type="PANTHER" id="PTHR23512">
    <property type="entry name" value="MAJOR FACILITATOR SUPERFAMILY DOMAIN-CONTAINING PROTEIN 1"/>
    <property type="match status" value="1"/>
</dbReference>
<comment type="catalytic activity">
    <reaction evidence="3">
        <text>L-histidyl-glycine(out) = L-histidyl-glycine(in)</text>
        <dbReference type="Rhea" id="RHEA:79395"/>
        <dbReference type="ChEBI" id="CHEBI:229957"/>
    </reaction>
</comment>
<comment type="catalytic activity">
    <reaction evidence="13">
        <text>L-alanyl-L-lysine(out) = L-alanyl-L-lysine(in)</text>
        <dbReference type="Rhea" id="RHEA:79415"/>
        <dbReference type="ChEBI" id="CHEBI:192470"/>
    </reaction>
</comment>
<dbReference type="AlphaFoldDB" id="A0A9P9A4I1"/>
<evidence type="ECO:0000256" key="14">
    <source>
        <dbReference type="ARBA" id="ARBA00044924"/>
    </source>
</evidence>